<dbReference type="Proteomes" id="UP000185109">
    <property type="component" value="Chromosome"/>
</dbReference>
<keyword evidence="1" id="KW-0472">Membrane</keyword>
<dbReference type="EMBL" id="CP017241">
    <property type="protein sequence ID" value="APO76084.1"/>
    <property type="molecule type" value="Genomic_DNA"/>
</dbReference>
<accession>A0A1L5P7E0</accession>
<gene>
    <name evidence="2" type="ORF">AM571_CH03290</name>
</gene>
<dbReference type="AlphaFoldDB" id="A0A1L5P7E0"/>
<proteinExistence type="predicted"/>
<sequence length="245" mass="27389">MTSKNRRRVYGALAIIVGLGLALPVLFGESPTVDDRKGGNPWRNAIYDFQTLITGFAAVGAAYATVRAMQKTDKKADKRHRDLMELSLRSDRLKVDRAINPFVDLLSEHEEHIGSLVRILAKADGEAAVDLYREYGYFGRQAGGLLALLGSPQLHQADDLLDGNSAHSLERLLDAAATHDMVMRTLFDDIFAMVQARKSQEFIVDQIAHRVEGLFTIVQTIEEHLAIYLAGLRRLEREYRRVSAV</sequence>
<evidence type="ECO:0000313" key="2">
    <source>
        <dbReference type="EMBL" id="APO76084.1"/>
    </source>
</evidence>
<organism evidence="2 3">
    <name type="scientific">Rhizobium etli 8C-3</name>
    <dbReference type="NCBI Taxonomy" id="538025"/>
    <lineage>
        <taxon>Bacteria</taxon>
        <taxon>Pseudomonadati</taxon>
        <taxon>Pseudomonadota</taxon>
        <taxon>Alphaproteobacteria</taxon>
        <taxon>Hyphomicrobiales</taxon>
        <taxon>Rhizobiaceae</taxon>
        <taxon>Rhizobium/Agrobacterium group</taxon>
        <taxon>Rhizobium</taxon>
    </lineage>
</organism>
<evidence type="ECO:0000313" key="3">
    <source>
        <dbReference type="Proteomes" id="UP000185109"/>
    </source>
</evidence>
<reference evidence="2 3" key="1">
    <citation type="submission" date="2016-09" db="EMBL/GenBank/DDBJ databases">
        <title>The complete genome sequences of Rhizobium gallicum, symbiovars gallicum and phaseoli, symbionts associated to common bean (Phaseolus vulgaris).</title>
        <authorList>
            <person name="Bustos P."/>
            <person name="Santamaria R.I."/>
            <person name="Perez-Carrascal O.M."/>
            <person name="Juarez S."/>
            <person name="Lozano L."/>
            <person name="Martinez-Flores I."/>
            <person name="Martinez-Romero E."/>
            <person name="Cevallos M."/>
            <person name="Romero D."/>
            <person name="Davila G."/>
            <person name="Gonzalez V."/>
        </authorList>
    </citation>
    <scope>NUCLEOTIDE SEQUENCE [LARGE SCALE GENOMIC DNA]</scope>
    <source>
        <strain evidence="2 3">8C-3</strain>
    </source>
</reference>
<name>A0A1L5P7E0_RHIET</name>
<keyword evidence="1" id="KW-1133">Transmembrane helix</keyword>
<keyword evidence="1" id="KW-0812">Transmembrane</keyword>
<feature type="transmembrane region" description="Helical" evidence="1">
    <location>
        <begin position="52"/>
        <end position="69"/>
    </location>
</feature>
<evidence type="ECO:0000256" key="1">
    <source>
        <dbReference type="SAM" id="Phobius"/>
    </source>
</evidence>
<protein>
    <submittedName>
        <fullName evidence="2">Uncharacterized protein</fullName>
    </submittedName>
</protein>